<organism evidence="1 2">
    <name type="scientific">Entamoeba invadens IP1</name>
    <dbReference type="NCBI Taxonomy" id="370355"/>
    <lineage>
        <taxon>Eukaryota</taxon>
        <taxon>Amoebozoa</taxon>
        <taxon>Evosea</taxon>
        <taxon>Archamoebae</taxon>
        <taxon>Mastigamoebida</taxon>
        <taxon>Entamoebidae</taxon>
        <taxon>Entamoeba</taxon>
    </lineage>
</organism>
<accession>A0A0A1TX67</accession>
<dbReference type="RefSeq" id="XP_004185246.1">
    <property type="nucleotide sequence ID" value="XM_004185198.1"/>
</dbReference>
<keyword evidence="2" id="KW-1185">Reference proteome</keyword>
<reference evidence="1 2" key="1">
    <citation type="submission" date="2012-10" db="EMBL/GenBank/DDBJ databases">
        <authorList>
            <person name="Zafar N."/>
            <person name="Inman J."/>
            <person name="Hall N."/>
            <person name="Lorenzi H."/>
            <person name="Caler E."/>
        </authorList>
    </citation>
    <scope>NUCLEOTIDE SEQUENCE [LARGE SCALE GENOMIC DNA]</scope>
    <source>
        <strain evidence="1 2">IP1</strain>
    </source>
</reference>
<protein>
    <submittedName>
        <fullName evidence="1">Uncharacterized protein</fullName>
    </submittedName>
</protein>
<dbReference type="OrthoDB" id="29276at2759"/>
<dbReference type="EMBL" id="KB207027">
    <property type="protein sequence ID" value="ELP85900.1"/>
    <property type="molecule type" value="Genomic_DNA"/>
</dbReference>
<dbReference type="GeneID" id="14884904"/>
<gene>
    <name evidence="1" type="ORF">EIN_134440</name>
</gene>
<evidence type="ECO:0000313" key="2">
    <source>
        <dbReference type="Proteomes" id="UP000014680"/>
    </source>
</evidence>
<proteinExistence type="predicted"/>
<name>A0A0A1TX67_ENTIV</name>
<dbReference type="OMA" id="IFEMVCK"/>
<sequence>MMMKMKMNNLKFPCPLHVLIDGPSEQTETDAVMRMLVSSDLYDKAIYSASIHIERCEDAVYDILKNKEILRNIDEHLVYTSTSLESTLIVLVQLTNIDPEPFLEMKSFNKVLQLLNYQMEYNNYLNILDCLDNFVSSHEPEVIISLIENNLLDILIDGMNSDDDEEEWVLCGSILRECLSIEDVQNKLANSFETLWGFLVHLSQIYQNVLVKMQSHVFLICLCECIEHLTRNSEVSQIIRDKFPQLLL</sequence>
<evidence type="ECO:0000313" key="1">
    <source>
        <dbReference type="EMBL" id="ELP85900.1"/>
    </source>
</evidence>
<dbReference type="VEuPathDB" id="AmoebaDB:EIN_134440"/>
<dbReference type="Proteomes" id="UP000014680">
    <property type="component" value="Unassembled WGS sequence"/>
</dbReference>
<dbReference type="InterPro" id="IPR016024">
    <property type="entry name" value="ARM-type_fold"/>
</dbReference>
<dbReference type="AlphaFoldDB" id="A0A0A1TX67"/>
<dbReference type="SUPFAM" id="SSF48371">
    <property type="entry name" value="ARM repeat"/>
    <property type="match status" value="1"/>
</dbReference>
<dbReference type="KEGG" id="eiv:EIN_134440"/>